<dbReference type="AlphaFoldDB" id="A0A438N9G0"/>
<feature type="region of interest" description="Disordered" evidence="1">
    <location>
        <begin position="88"/>
        <end position="142"/>
    </location>
</feature>
<reference evidence="2 3" key="1">
    <citation type="submission" date="2017-03" db="EMBL/GenBank/DDBJ databases">
        <title>Genomes of endolithic fungi from Antarctica.</title>
        <authorList>
            <person name="Coleine C."/>
            <person name="Masonjones S."/>
            <person name="Stajich J.E."/>
        </authorList>
    </citation>
    <scope>NUCLEOTIDE SEQUENCE [LARGE SCALE GENOMIC DNA]</scope>
    <source>
        <strain evidence="2 3">CCFEE 6314</strain>
    </source>
</reference>
<dbReference type="OrthoDB" id="3050608at2759"/>
<accession>A0A438N9G0</accession>
<proteinExistence type="predicted"/>
<sequence length="199" mass="21908">MFVGPGSFHLSLNNVQVTQSYLPSNENSTYLDQLLFSSPLFFPCSRPSVQPLKHPRFPFLNPFHYTHLIPKFTQSSLDLTMDQLKGAYDSFTGGNRQQEGQPPAQGQQESSSGGGGLLGGLGDKINSAAGGGRESEKNEDYLDKGVDFVQEKFLGQGPQDNESAVEQAKDEQISDFIRTQYKSTTGKDFFIKDKDTKLG</sequence>
<gene>
    <name evidence="2" type="ORF">B0A52_04466</name>
</gene>
<dbReference type="PANTHER" id="PTHR40462:SF1">
    <property type="entry name" value="EXPRESSED PROTEIN"/>
    <property type="match status" value="1"/>
</dbReference>
<dbReference type="Proteomes" id="UP000288859">
    <property type="component" value="Unassembled WGS sequence"/>
</dbReference>
<dbReference type="PANTHER" id="PTHR40462">
    <property type="entry name" value="CHROMOSOME 1, WHOLE GENOME SHOTGUN SEQUENCE"/>
    <property type="match status" value="1"/>
</dbReference>
<dbReference type="EMBL" id="NAJM01000013">
    <property type="protein sequence ID" value="RVX72262.1"/>
    <property type="molecule type" value="Genomic_DNA"/>
</dbReference>
<protein>
    <submittedName>
        <fullName evidence="2">Uncharacterized protein</fullName>
    </submittedName>
</protein>
<dbReference type="VEuPathDB" id="FungiDB:PV10_02122"/>
<evidence type="ECO:0000313" key="3">
    <source>
        <dbReference type="Proteomes" id="UP000288859"/>
    </source>
</evidence>
<feature type="compositionally biased region" description="Low complexity" evidence="1">
    <location>
        <begin position="97"/>
        <end position="111"/>
    </location>
</feature>
<evidence type="ECO:0000256" key="1">
    <source>
        <dbReference type="SAM" id="MobiDB-lite"/>
    </source>
</evidence>
<feature type="compositionally biased region" description="Basic and acidic residues" evidence="1">
    <location>
        <begin position="133"/>
        <end position="142"/>
    </location>
</feature>
<evidence type="ECO:0000313" key="2">
    <source>
        <dbReference type="EMBL" id="RVX72262.1"/>
    </source>
</evidence>
<comment type="caution">
    <text evidence="2">The sequence shown here is derived from an EMBL/GenBank/DDBJ whole genome shotgun (WGS) entry which is preliminary data.</text>
</comment>
<organism evidence="2 3">
    <name type="scientific">Exophiala mesophila</name>
    <name type="common">Black yeast-like fungus</name>
    <dbReference type="NCBI Taxonomy" id="212818"/>
    <lineage>
        <taxon>Eukaryota</taxon>
        <taxon>Fungi</taxon>
        <taxon>Dikarya</taxon>
        <taxon>Ascomycota</taxon>
        <taxon>Pezizomycotina</taxon>
        <taxon>Eurotiomycetes</taxon>
        <taxon>Chaetothyriomycetidae</taxon>
        <taxon>Chaetothyriales</taxon>
        <taxon>Herpotrichiellaceae</taxon>
        <taxon>Exophiala</taxon>
    </lineage>
</organism>
<name>A0A438N9G0_EXOME</name>
<feature type="compositionally biased region" description="Gly residues" evidence="1">
    <location>
        <begin position="112"/>
        <end position="122"/>
    </location>
</feature>